<protein>
    <recommendedName>
        <fullName evidence="3">Transposase</fullName>
    </recommendedName>
</protein>
<proteinExistence type="predicted"/>
<keyword evidence="2" id="KW-1185">Reference proteome</keyword>
<comment type="caution">
    <text evidence="1">The sequence shown here is derived from an EMBL/GenBank/DDBJ whole genome shotgun (WGS) entry which is preliminary data.</text>
</comment>
<evidence type="ECO:0000313" key="1">
    <source>
        <dbReference type="EMBL" id="GGC55288.1"/>
    </source>
</evidence>
<dbReference type="Proteomes" id="UP000635885">
    <property type="component" value="Unassembled WGS sequence"/>
</dbReference>
<evidence type="ECO:0008006" key="3">
    <source>
        <dbReference type="Google" id="ProtNLM"/>
    </source>
</evidence>
<dbReference type="EMBL" id="BMFD01000032">
    <property type="protein sequence ID" value="GGC55288.1"/>
    <property type="molecule type" value="Genomic_DNA"/>
</dbReference>
<reference evidence="2" key="1">
    <citation type="journal article" date="2019" name="Int. J. Syst. Evol. Microbiol.">
        <title>The Global Catalogue of Microorganisms (GCM) 10K type strain sequencing project: providing services to taxonomists for standard genome sequencing and annotation.</title>
        <authorList>
            <consortium name="The Broad Institute Genomics Platform"/>
            <consortium name="The Broad Institute Genome Sequencing Center for Infectious Disease"/>
            <person name="Wu L."/>
            <person name="Ma J."/>
        </authorList>
    </citation>
    <scope>NUCLEOTIDE SEQUENCE [LARGE SCALE GENOMIC DNA]</scope>
    <source>
        <strain evidence="2">CGMCC 1.12479</strain>
    </source>
</reference>
<organism evidence="1 2">
    <name type="scientific">Belliella aquatica</name>
    <dbReference type="NCBI Taxonomy" id="1323734"/>
    <lineage>
        <taxon>Bacteria</taxon>
        <taxon>Pseudomonadati</taxon>
        <taxon>Bacteroidota</taxon>
        <taxon>Cytophagia</taxon>
        <taxon>Cytophagales</taxon>
        <taxon>Cyclobacteriaceae</taxon>
        <taxon>Belliella</taxon>
    </lineage>
</organism>
<evidence type="ECO:0000313" key="2">
    <source>
        <dbReference type="Proteomes" id="UP000635885"/>
    </source>
</evidence>
<accession>A0ABQ1NAJ9</accession>
<sequence length="77" mass="8769">MAESTVLEDFTNGELKKSCRYFKMKKIDSLKAIAAKKQIKSPIDPNAVLQTDESTIFSNFEDFIDLHVKEISSSKIR</sequence>
<name>A0ABQ1NAJ9_9BACT</name>
<gene>
    <name evidence="1" type="ORF">GCM10010993_37010</name>
</gene>